<keyword evidence="2" id="KW-0808">Transferase</keyword>
<dbReference type="OrthoDB" id="525353at2"/>
<evidence type="ECO:0000313" key="2">
    <source>
        <dbReference type="EMBL" id="ANU74718.1"/>
    </source>
</evidence>
<dbReference type="PANTHER" id="PTHR43861">
    <property type="entry name" value="TRANS-ACONITATE 2-METHYLTRANSFERASE-RELATED"/>
    <property type="match status" value="1"/>
</dbReference>
<name>A0A1C7I6T3_9FIRM</name>
<dbReference type="EMBL" id="CP015405">
    <property type="protein sequence ID" value="ANU74718.1"/>
    <property type="molecule type" value="Genomic_DNA"/>
</dbReference>
<evidence type="ECO:0000259" key="1">
    <source>
        <dbReference type="Pfam" id="PF08242"/>
    </source>
</evidence>
<dbReference type="Pfam" id="PF08242">
    <property type="entry name" value="Methyltransf_12"/>
    <property type="match status" value="1"/>
</dbReference>
<protein>
    <submittedName>
        <fullName evidence="2">SAM-dependent methyltransferase</fullName>
    </submittedName>
</protein>
<organism evidence="2 3">
    <name type="scientific">Blautia pseudococcoides</name>
    <dbReference type="NCBI Taxonomy" id="1796616"/>
    <lineage>
        <taxon>Bacteria</taxon>
        <taxon>Bacillati</taxon>
        <taxon>Bacillota</taxon>
        <taxon>Clostridia</taxon>
        <taxon>Lachnospirales</taxon>
        <taxon>Lachnospiraceae</taxon>
        <taxon>Blautia</taxon>
    </lineage>
</organism>
<reference evidence="2" key="1">
    <citation type="submission" date="2017-04" db="EMBL/GenBank/DDBJ databases">
        <title>Complete Genome Sequences of Twelve Strains of a Stable Defined Moderately Diverse Mouse Microbiota 2 (sDMDMm2).</title>
        <authorList>
            <person name="Uchimura Y."/>
            <person name="Wyss M."/>
            <person name="Brugiroux S."/>
            <person name="Limenitakis J.P."/>
            <person name="Stecher B."/>
            <person name="McCoy K.D."/>
            <person name="Macpherson A.J."/>
        </authorList>
    </citation>
    <scope>NUCLEOTIDE SEQUENCE</scope>
    <source>
        <strain evidence="2">YL58</strain>
    </source>
</reference>
<keyword evidence="3" id="KW-1185">Reference proteome</keyword>
<dbReference type="Proteomes" id="UP000092574">
    <property type="component" value="Chromosome"/>
</dbReference>
<accession>A0A1C7I6T3</accession>
<gene>
    <name evidence="2" type="ORF">A4V09_02440</name>
</gene>
<proteinExistence type="predicted"/>
<dbReference type="GO" id="GO:0032259">
    <property type="term" value="P:methylation"/>
    <property type="evidence" value="ECO:0007669"/>
    <property type="project" value="UniProtKB-KW"/>
</dbReference>
<dbReference type="AlphaFoldDB" id="A0A1C7I6T3"/>
<dbReference type="InterPro" id="IPR013217">
    <property type="entry name" value="Methyltransf_12"/>
</dbReference>
<dbReference type="SUPFAM" id="SSF53335">
    <property type="entry name" value="S-adenosyl-L-methionine-dependent methyltransferases"/>
    <property type="match status" value="1"/>
</dbReference>
<dbReference type="STRING" id="1796616.A4V09_02440"/>
<dbReference type="InterPro" id="IPR029063">
    <property type="entry name" value="SAM-dependent_MTases_sf"/>
</dbReference>
<dbReference type="GO" id="GO:0008168">
    <property type="term" value="F:methyltransferase activity"/>
    <property type="evidence" value="ECO:0007669"/>
    <property type="project" value="UniProtKB-KW"/>
</dbReference>
<dbReference type="CDD" id="cd02440">
    <property type="entry name" value="AdoMet_MTases"/>
    <property type="match status" value="1"/>
</dbReference>
<sequence length="301" mass="34687">MVEEIGKVKLNYEFYRGTDAYSDGEIENDLLSLVKEEENVDRILQKDNRWPVLYHLSPVRQNILEWYPFTKKDSVLEVGAGCGAISGVLSRLAGKVTCIELSKRRSLINAYRNKNCENMEIMVGNFNDIKLEEKFDYITLIGVFEYAGYYTDAEEPFPAFLQNLKQMLKPGGHILIAIENKFGLKYWAGAREDHTGQLFDGIEGYHKTDSCVRTFSKKEITSIIYQAGFDKMNFYYPFPDYKFPVQIFSDDYLPKAEELACGKDSFDNTRWILFDETAVSQQLAKDGSFEFFANSFMIEAE</sequence>
<feature type="domain" description="Methyltransferase type 12" evidence="1">
    <location>
        <begin position="76"/>
        <end position="174"/>
    </location>
</feature>
<evidence type="ECO:0000313" key="3">
    <source>
        <dbReference type="Proteomes" id="UP000092574"/>
    </source>
</evidence>
<dbReference type="Gene3D" id="3.40.50.150">
    <property type="entry name" value="Vaccinia Virus protein VP39"/>
    <property type="match status" value="1"/>
</dbReference>
<dbReference type="RefSeq" id="WP_065540946.1">
    <property type="nucleotide sequence ID" value="NZ_CP015405.2"/>
</dbReference>
<dbReference type="KEGG" id="byl:A4V09_02440"/>
<keyword evidence="2" id="KW-0489">Methyltransferase</keyword>